<dbReference type="EMBL" id="CP053832">
    <property type="protein sequence ID" value="QKF84051.1"/>
    <property type="molecule type" value="Genomic_DNA"/>
</dbReference>
<dbReference type="GO" id="GO:0004386">
    <property type="term" value="F:helicase activity"/>
    <property type="evidence" value="ECO:0007669"/>
    <property type="project" value="UniProtKB-KW"/>
</dbReference>
<feature type="domain" description="PD-(D/E)XK endonuclease-like" evidence="1">
    <location>
        <begin position="563"/>
        <end position="781"/>
    </location>
</feature>
<dbReference type="Gene3D" id="3.90.320.10">
    <property type="match status" value="1"/>
</dbReference>
<reference evidence="2 3" key="1">
    <citation type="submission" date="2020-05" db="EMBL/GenBank/DDBJ databases">
        <title>Complete genome sequencing of Campylobacter and Arcobacter type strains.</title>
        <authorList>
            <person name="Miller W.G."/>
            <person name="Yee E."/>
        </authorList>
    </citation>
    <scope>NUCLEOTIDE SEQUENCE [LARGE SCALE GENOMIC DNA]</scope>
    <source>
        <strain evidence="2 3">LMG 6451</strain>
    </source>
</reference>
<keyword evidence="2" id="KW-0347">Helicase</keyword>
<protein>
    <submittedName>
        <fullName evidence="2">AddAB recombination complex, helicase AddB</fullName>
    </submittedName>
</protein>
<keyword evidence="2" id="KW-0547">Nucleotide-binding</keyword>
<dbReference type="Pfam" id="PF12705">
    <property type="entry name" value="PDDEXK_1"/>
    <property type="match status" value="1"/>
</dbReference>
<dbReference type="InterPro" id="IPR038726">
    <property type="entry name" value="PDDEXK_AddAB-type"/>
</dbReference>
<dbReference type="InterPro" id="IPR027417">
    <property type="entry name" value="P-loop_NTPase"/>
</dbReference>
<dbReference type="InterPro" id="IPR011604">
    <property type="entry name" value="PDDEXK-like_dom_sf"/>
</dbReference>
<keyword evidence="2" id="KW-0067">ATP-binding</keyword>
<evidence type="ECO:0000313" key="2">
    <source>
        <dbReference type="EMBL" id="QKF84051.1"/>
    </source>
</evidence>
<evidence type="ECO:0000259" key="1">
    <source>
        <dbReference type="Pfam" id="PF12705"/>
    </source>
</evidence>
<dbReference type="Proteomes" id="UP000509722">
    <property type="component" value="Chromosome"/>
</dbReference>
<gene>
    <name evidence="2" type="primary">addB</name>
    <name evidence="2" type="ORF">CURT_0538</name>
</gene>
<evidence type="ECO:0000313" key="3">
    <source>
        <dbReference type="Proteomes" id="UP000509722"/>
    </source>
</evidence>
<proteinExistence type="predicted"/>
<accession>A0AAE7E9D7</accession>
<organism evidence="2 3">
    <name type="scientific">Campylobacter ureolyticus</name>
    <dbReference type="NCBI Taxonomy" id="827"/>
    <lineage>
        <taxon>Bacteria</taxon>
        <taxon>Pseudomonadati</taxon>
        <taxon>Campylobacterota</taxon>
        <taxon>Epsilonproteobacteria</taxon>
        <taxon>Campylobacterales</taxon>
        <taxon>Campylobacteraceae</taxon>
        <taxon>Campylobacter</taxon>
    </lineage>
</organism>
<dbReference type="AlphaFoldDB" id="A0AAE7E9D7"/>
<name>A0AAE7E9D7_9BACT</name>
<dbReference type="SUPFAM" id="SSF52540">
    <property type="entry name" value="P-loop containing nucleoside triphosphate hydrolases"/>
    <property type="match status" value="1"/>
</dbReference>
<keyword evidence="2" id="KW-0378">Hydrolase</keyword>
<sequence length="785" mass="91990">MLMSQNLKVFSSTRRIKSYIASLDDGKIPKTLSTNEFFKKSIFVKDKFQISDINRLLCMQRAVKNTKKLEKELKISSLNFLQNSDYLFSFFKELTITKTSINDLKNSDIYAQYDEHLDILEDLLNNYKAELNYKNAYDDITVCDDYEINLEFIKSFNSIEIYVDGVLSDFELDIIDKIKNLTSIKLILEDNELVSKKIIKKFIEEIPDDFSDKICELDLSNLKLNLIEKNTNKPDEILHRGFLTKSLECFYIFEKISYFVNLGIDPKNIVVILPDESFSELLKSYDFNNMLNFAMGKPLNKTLFVQILKTIIEAILEDEELCLEENYLSQKEFTTKNLFLNKLEIDNEFYKDFKLNFNKNINFEKFEYFVNKILNYSKEEIKDQIFEILFEIKIYIDQSLPTLKDACEIFLLYLNTKSIDHVGGGEVSVMGLLESRGLEFNAVIIPEFNKNLVPKASVNEMFLNSNIRKKAGLISYEDRLNLQKFYYKKLILNAKKVAICYLENDDFKPSVFLKDFENFNLKKDDYFSDEEYLSIYKDLYKDTNEPNLKRNFILEHDFFKEPLSFSRLDLFLRCPKCYAIKYIYNIKEEKGVNLELDNKDKGTLIHKVLEGTYKANKTFDYEVFKSNLLKYSKDLNINELEKNIILKEFKEFAKKMEDHEKSGWKFLEGEEEKITDFNGIKIKGRIDRIDVSDNGDKLVIDYKTGNADAKSLQLPFYEALLGGGDNIKSCFFSTKNMEFINGEKTLSDLQTVIDELKQKFKNPFDFGNNEGCKYCAYDILCGCEK</sequence>